<feature type="region of interest" description="Disordered" evidence="1">
    <location>
        <begin position="205"/>
        <end position="226"/>
    </location>
</feature>
<evidence type="ECO:0000256" key="1">
    <source>
        <dbReference type="SAM" id="MobiDB-lite"/>
    </source>
</evidence>
<feature type="transmembrane region" description="Helical" evidence="2">
    <location>
        <begin position="121"/>
        <end position="140"/>
    </location>
</feature>
<comment type="caution">
    <text evidence="3">The sequence shown here is derived from an EMBL/GenBank/DDBJ whole genome shotgun (WGS) entry which is preliminary data.</text>
</comment>
<gene>
    <name evidence="3" type="ORF">SEMRO_2404_G326420.1</name>
</gene>
<proteinExistence type="predicted"/>
<keyword evidence="2" id="KW-0812">Transmembrane</keyword>
<keyword evidence="2" id="KW-1133">Transmembrane helix</keyword>
<keyword evidence="4" id="KW-1185">Reference proteome</keyword>
<reference evidence="3" key="1">
    <citation type="submission" date="2020-06" db="EMBL/GenBank/DDBJ databases">
        <authorList>
            <consortium name="Plant Systems Biology data submission"/>
        </authorList>
    </citation>
    <scope>NUCLEOTIDE SEQUENCE</scope>
    <source>
        <strain evidence="3">D6</strain>
    </source>
</reference>
<evidence type="ECO:0000313" key="4">
    <source>
        <dbReference type="Proteomes" id="UP001153069"/>
    </source>
</evidence>
<keyword evidence="2" id="KW-0472">Membrane</keyword>
<dbReference type="Proteomes" id="UP001153069">
    <property type="component" value="Unassembled WGS sequence"/>
</dbReference>
<name>A0A9N8F0G1_9STRA</name>
<protein>
    <submittedName>
        <fullName evidence="3">Glutamate receptor</fullName>
    </submittedName>
</protein>
<keyword evidence="3" id="KW-0675">Receptor</keyword>
<dbReference type="EMBL" id="CAICTM010002402">
    <property type="protein sequence ID" value="CAB9529114.1"/>
    <property type="molecule type" value="Genomic_DNA"/>
</dbReference>
<organism evidence="3 4">
    <name type="scientific">Seminavis robusta</name>
    <dbReference type="NCBI Taxonomy" id="568900"/>
    <lineage>
        <taxon>Eukaryota</taxon>
        <taxon>Sar</taxon>
        <taxon>Stramenopiles</taxon>
        <taxon>Ochrophyta</taxon>
        <taxon>Bacillariophyta</taxon>
        <taxon>Bacillariophyceae</taxon>
        <taxon>Bacillariophycidae</taxon>
        <taxon>Naviculales</taxon>
        <taxon>Naviculaceae</taxon>
        <taxon>Seminavis</taxon>
    </lineage>
</organism>
<sequence length="226" mass="25463">MAKWVFSTENHLVLQSYDQGLCKAIVQGWVDVRPSPKFQEFMCSRNLVRVGDPVIQKLVAFPTRQEIVAGISHWIVDAETRGIFFDDAITKDPAMCNLEIQLTNHDEEEDSELQQLKPSNMLLPLVLFIFTCILALIFHAQRMVRLRSRAAVKPDALATTERLTTSDAPEDVLDADTEMDPTIENAEEAMKQLLIYHQTLLRRVKHTSQEGNKPPACSDDGSSQVG</sequence>
<evidence type="ECO:0000313" key="3">
    <source>
        <dbReference type="EMBL" id="CAB9529114.1"/>
    </source>
</evidence>
<accession>A0A9N8F0G1</accession>
<evidence type="ECO:0000256" key="2">
    <source>
        <dbReference type="SAM" id="Phobius"/>
    </source>
</evidence>
<dbReference type="AlphaFoldDB" id="A0A9N8F0G1"/>